<keyword evidence="11 14" id="KW-0503">Monooxygenase</keyword>
<evidence type="ECO:0000256" key="11">
    <source>
        <dbReference type="ARBA" id="ARBA00023033"/>
    </source>
</evidence>
<keyword evidence="6" id="KW-0812">Transmembrane</keyword>
<keyword evidence="8" id="KW-1133">Transmembrane helix</keyword>
<dbReference type="SUPFAM" id="SSF48264">
    <property type="entry name" value="Cytochrome P450"/>
    <property type="match status" value="1"/>
</dbReference>
<proteinExistence type="evidence at transcript level"/>
<evidence type="ECO:0000256" key="3">
    <source>
        <dbReference type="ARBA" id="ARBA00005179"/>
    </source>
</evidence>
<comment type="cofactor">
    <cofactor evidence="1 13">
        <name>heme</name>
        <dbReference type="ChEBI" id="CHEBI:30413"/>
    </cofactor>
</comment>
<comment type="subcellular location">
    <subcellularLocation>
        <location evidence="2">Membrane</location>
        <topology evidence="2">Single-pass membrane protein</topology>
    </subcellularLocation>
</comment>
<keyword evidence="9 14" id="KW-0560">Oxidoreductase</keyword>
<sequence>MSLTAWLLVFLSIGLLLVRRHRRRLALPPGPPGIPVAGNVLDFPQSHYGAKFAELAAKYGDLVYLELFGQPVVVVNSHDAAIDLLEKRSVNYSDRPRSVMSELTEYDDWVFVLMHYNQKWRQHRRVVVQSFQPGDALVSAQPIVTASVHDLLEGLLRTPDKFSEHLGFTLTKSTIRLVYGIQLTDPNDRFFDMASTIVQIGSEMAVPGAFLVDVIPILRFLPSWCPGAKFLRTAEAWKLQARAYRDQLFAAGKAAFDRGIVDSLIGRVFEESDNMPPSETNTPRKVDEMLRGAAAAAYGGSADTTHAAAHVFILAMALHKDVQEKAQSELDSVVGPDRLPTFADRESLPYITALVKEVLRWHVIAPIGVAHRSVADDVYAGYLIPAGTLIVPNQWAMARDETQYPDPDNFRPERFLRNGKIDPNVRDPATFAFGFGRRICPGLHFVDMALFINFASILHVFNIGPPEDENGVVSPLKAEFAETSTNSRPEAFGCTIRPRSLHAAQLVHSLAEDAR</sequence>
<dbReference type="PRINTS" id="PR00463">
    <property type="entry name" value="EP450I"/>
</dbReference>
<dbReference type="PANTHER" id="PTHR46300">
    <property type="entry name" value="P450, PUTATIVE (EUROFUNG)-RELATED-RELATED"/>
    <property type="match status" value="1"/>
</dbReference>
<keyword evidence="7 13" id="KW-0479">Metal-binding</keyword>
<dbReference type="PROSITE" id="PS00086">
    <property type="entry name" value="CYTOCHROME_P450"/>
    <property type="match status" value="1"/>
</dbReference>
<feature type="binding site" description="axial binding residue" evidence="13">
    <location>
        <position position="440"/>
    </location>
    <ligand>
        <name>heme</name>
        <dbReference type="ChEBI" id="CHEBI:30413"/>
    </ligand>
    <ligandPart>
        <name>Fe</name>
        <dbReference type="ChEBI" id="CHEBI:18248"/>
    </ligandPart>
</feature>
<evidence type="ECO:0000256" key="10">
    <source>
        <dbReference type="ARBA" id="ARBA00023004"/>
    </source>
</evidence>
<dbReference type="GO" id="GO:0016705">
    <property type="term" value="F:oxidoreductase activity, acting on paired donors, with incorporation or reduction of molecular oxygen"/>
    <property type="evidence" value="ECO:0007669"/>
    <property type="project" value="InterPro"/>
</dbReference>
<evidence type="ECO:0000256" key="12">
    <source>
        <dbReference type="ARBA" id="ARBA00023136"/>
    </source>
</evidence>
<evidence type="ECO:0000256" key="8">
    <source>
        <dbReference type="ARBA" id="ARBA00022989"/>
    </source>
</evidence>
<dbReference type="InterPro" id="IPR036396">
    <property type="entry name" value="Cyt_P450_sf"/>
</dbReference>
<dbReference type="CDD" id="cd11065">
    <property type="entry name" value="CYP64-like"/>
    <property type="match status" value="1"/>
</dbReference>
<feature type="chain" id="PRO_5041679643" evidence="15">
    <location>
        <begin position="27"/>
        <end position="515"/>
    </location>
</feature>
<evidence type="ECO:0000256" key="6">
    <source>
        <dbReference type="ARBA" id="ARBA00022692"/>
    </source>
</evidence>
<evidence type="ECO:0000256" key="7">
    <source>
        <dbReference type="ARBA" id="ARBA00022723"/>
    </source>
</evidence>
<organism evidence="16">
    <name type="scientific">Trametes versicolor</name>
    <name type="common">White-rot fungus</name>
    <name type="synonym">Coriolus versicolor</name>
    <dbReference type="NCBI Taxonomy" id="5325"/>
    <lineage>
        <taxon>Eukaryota</taxon>
        <taxon>Fungi</taxon>
        <taxon>Dikarya</taxon>
        <taxon>Basidiomycota</taxon>
        <taxon>Agaricomycotina</taxon>
        <taxon>Agaricomycetes</taxon>
        <taxon>Polyporales</taxon>
        <taxon>Polyporaceae</taxon>
        <taxon>Trametes</taxon>
    </lineage>
</organism>
<dbReference type="GO" id="GO:0016020">
    <property type="term" value="C:membrane"/>
    <property type="evidence" value="ECO:0007669"/>
    <property type="project" value="UniProtKB-SubCell"/>
</dbReference>
<dbReference type="InterPro" id="IPR002401">
    <property type="entry name" value="Cyt_P450_E_grp-I"/>
</dbReference>
<evidence type="ECO:0000256" key="2">
    <source>
        <dbReference type="ARBA" id="ARBA00004167"/>
    </source>
</evidence>
<dbReference type="Pfam" id="PF00067">
    <property type="entry name" value="p450"/>
    <property type="match status" value="1"/>
</dbReference>
<protein>
    <submittedName>
        <fullName evidence="16">Cytochrome P450 monooxygenase</fullName>
    </submittedName>
</protein>
<accession>A0AA86IZV8</accession>
<reference evidence="16" key="1">
    <citation type="submission" date="2023-03" db="EMBL/GenBank/DDBJ databases">
        <title>cytochrome P450 monooxygenase from Trametes versicolor.</title>
        <authorList>
            <person name="Ichinose H."/>
        </authorList>
    </citation>
    <scope>NUCLEOTIDE SEQUENCE</scope>
    <source>
        <strain evidence="16">NBRC 30340</strain>
    </source>
</reference>
<evidence type="ECO:0000313" key="16">
    <source>
        <dbReference type="EMBL" id="BED43029.1"/>
    </source>
</evidence>
<comment type="pathway">
    <text evidence="3">Secondary metabolite biosynthesis.</text>
</comment>
<evidence type="ECO:0000256" key="14">
    <source>
        <dbReference type="RuleBase" id="RU000461"/>
    </source>
</evidence>
<dbReference type="GO" id="GO:0020037">
    <property type="term" value="F:heme binding"/>
    <property type="evidence" value="ECO:0007669"/>
    <property type="project" value="InterPro"/>
</dbReference>
<dbReference type="InterPro" id="IPR001128">
    <property type="entry name" value="Cyt_P450"/>
</dbReference>
<evidence type="ECO:0000256" key="9">
    <source>
        <dbReference type="ARBA" id="ARBA00023002"/>
    </source>
</evidence>
<dbReference type="PANTHER" id="PTHR46300:SF7">
    <property type="entry name" value="P450, PUTATIVE (EUROFUNG)-RELATED"/>
    <property type="match status" value="1"/>
</dbReference>
<name>A0AA86IZV8_TRAVE</name>
<dbReference type="GO" id="GO:0004497">
    <property type="term" value="F:monooxygenase activity"/>
    <property type="evidence" value="ECO:0007669"/>
    <property type="project" value="UniProtKB-KW"/>
</dbReference>
<dbReference type="GO" id="GO:0005506">
    <property type="term" value="F:iron ion binding"/>
    <property type="evidence" value="ECO:0007669"/>
    <property type="project" value="InterPro"/>
</dbReference>
<evidence type="ECO:0000256" key="1">
    <source>
        <dbReference type="ARBA" id="ARBA00001971"/>
    </source>
</evidence>
<feature type="signal peptide" evidence="15">
    <location>
        <begin position="1"/>
        <end position="26"/>
    </location>
</feature>
<keyword evidence="15" id="KW-0732">Signal</keyword>
<keyword evidence="10 13" id="KW-0408">Iron</keyword>
<comment type="similarity">
    <text evidence="4 14">Belongs to the cytochrome P450 family.</text>
</comment>
<dbReference type="EMBL" id="LC761784">
    <property type="protein sequence ID" value="BED43029.1"/>
    <property type="molecule type" value="mRNA"/>
</dbReference>
<dbReference type="AlphaFoldDB" id="A0AA86IZV8"/>
<keyword evidence="5 13" id="KW-0349">Heme</keyword>
<evidence type="ECO:0000256" key="5">
    <source>
        <dbReference type="ARBA" id="ARBA00022617"/>
    </source>
</evidence>
<evidence type="ECO:0000256" key="15">
    <source>
        <dbReference type="SAM" id="SignalP"/>
    </source>
</evidence>
<dbReference type="InterPro" id="IPR017972">
    <property type="entry name" value="Cyt_P450_CS"/>
</dbReference>
<dbReference type="InterPro" id="IPR050364">
    <property type="entry name" value="Cytochrome_P450_fung"/>
</dbReference>
<dbReference type="Gene3D" id="1.10.630.10">
    <property type="entry name" value="Cytochrome P450"/>
    <property type="match status" value="1"/>
</dbReference>
<evidence type="ECO:0000256" key="4">
    <source>
        <dbReference type="ARBA" id="ARBA00010617"/>
    </source>
</evidence>
<evidence type="ECO:0000256" key="13">
    <source>
        <dbReference type="PIRSR" id="PIRSR602401-1"/>
    </source>
</evidence>
<gene>
    <name evidence="16" type="primary">CYP5359AZ1</name>
</gene>
<keyword evidence="12" id="KW-0472">Membrane</keyword>
<dbReference type="PRINTS" id="PR00385">
    <property type="entry name" value="P450"/>
</dbReference>